<dbReference type="RefSeq" id="WP_106195649.1">
    <property type="nucleotide sequence ID" value="NZ_PVTF01000018.1"/>
</dbReference>
<dbReference type="AlphaFoldDB" id="A0A2T0SL22"/>
<evidence type="ECO:0000256" key="2">
    <source>
        <dbReference type="SAM" id="Phobius"/>
    </source>
</evidence>
<comment type="caution">
    <text evidence="3">The sequence shown here is derived from an EMBL/GenBank/DDBJ whole genome shotgun (WGS) entry which is preliminary data.</text>
</comment>
<keyword evidence="2" id="KW-0472">Membrane</keyword>
<name>A0A2T0SL22_9PSEU</name>
<feature type="transmembrane region" description="Helical" evidence="2">
    <location>
        <begin position="100"/>
        <end position="118"/>
    </location>
</feature>
<dbReference type="Proteomes" id="UP000239494">
    <property type="component" value="Unassembled WGS sequence"/>
</dbReference>
<dbReference type="OrthoDB" id="5176879at2"/>
<feature type="region of interest" description="Disordered" evidence="1">
    <location>
        <begin position="196"/>
        <end position="225"/>
    </location>
</feature>
<keyword evidence="4" id="KW-1185">Reference proteome</keyword>
<feature type="transmembrane region" description="Helical" evidence="2">
    <location>
        <begin position="163"/>
        <end position="186"/>
    </location>
</feature>
<dbReference type="EMBL" id="PVTF01000018">
    <property type="protein sequence ID" value="PRY34104.1"/>
    <property type="molecule type" value="Genomic_DNA"/>
</dbReference>
<keyword evidence="2" id="KW-0812">Transmembrane</keyword>
<proteinExistence type="predicted"/>
<organism evidence="3 4">
    <name type="scientific">Umezawaea tangerina</name>
    <dbReference type="NCBI Taxonomy" id="84725"/>
    <lineage>
        <taxon>Bacteria</taxon>
        <taxon>Bacillati</taxon>
        <taxon>Actinomycetota</taxon>
        <taxon>Actinomycetes</taxon>
        <taxon>Pseudonocardiales</taxon>
        <taxon>Pseudonocardiaceae</taxon>
        <taxon>Umezawaea</taxon>
    </lineage>
</organism>
<gene>
    <name evidence="3" type="ORF">CLV43_118132</name>
</gene>
<protein>
    <submittedName>
        <fullName evidence="3">Uncharacterized protein</fullName>
    </submittedName>
</protein>
<reference evidence="3 4" key="1">
    <citation type="submission" date="2018-03" db="EMBL/GenBank/DDBJ databases">
        <title>Genomic Encyclopedia of Archaeal and Bacterial Type Strains, Phase II (KMG-II): from individual species to whole genera.</title>
        <authorList>
            <person name="Goeker M."/>
        </authorList>
    </citation>
    <scope>NUCLEOTIDE SEQUENCE [LARGE SCALE GENOMIC DNA]</scope>
    <source>
        <strain evidence="3 4">DSM 44720</strain>
    </source>
</reference>
<evidence type="ECO:0000313" key="3">
    <source>
        <dbReference type="EMBL" id="PRY34104.1"/>
    </source>
</evidence>
<feature type="transmembrane region" description="Helical" evidence="2">
    <location>
        <begin position="21"/>
        <end position="39"/>
    </location>
</feature>
<evidence type="ECO:0000313" key="4">
    <source>
        <dbReference type="Proteomes" id="UP000239494"/>
    </source>
</evidence>
<evidence type="ECO:0000256" key="1">
    <source>
        <dbReference type="SAM" id="MobiDB-lite"/>
    </source>
</evidence>
<keyword evidence="2" id="KW-1133">Transmembrane helix</keyword>
<feature type="transmembrane region" description="Helical" evidence="2">
    <location>
        <begin position="125"/>
        <end position="143"/>
    </location>
</feature>
<sequence length="225" mass="23982">MRDLRREFVRLCRCVVTGPRWQLVIVVVVSAWSCAWILGQVGGTPTSPLAVLRGPLDWAGVPIGWLDAVGGWIRDRQDVLAGLAVVAGLLWAVTTERGRLAAPTGWFAVLVAAEAIGYAAAVHRALLTLAVVIGVFAVLSYVGRRAFVVDRIALLPRGVLHAGATAVTLSAVVPLIAPGLLLAGLVRPYVTRPPRLDPTRPHIPRQRSHPVGNPVGNPAEEHRSA</sequence>
<accession>A0A2T0SL22</accession>